<dbReference type="Pfam" id="PF01610">
    <property type="entry name" value="DDE_Tnp_ISL3"/>
    <property type="match status" value="1"/>
</dbReference>
<dbReference type="GO" id="GO:0006631">
    <property type="term" value="P:fatty acid metabolic process"/>
    <property type="evidence" value="ECO:0007669"/>
    <property type="project" value="UniProtKB-KW"/>
</dbReference>
<evidence type="ECO:0000259" key="12">
    <source>
        <dbReference type="Pfam" id="PF01610"/>
    </source>
</evidence>
<evidence type="ECO:0000256" key="9">
    <source>
        <dbReference type="ARBA" id="ARBA00023136"/>
    </source>
</evidence>
<dbReference type="PANTHER" id="PTHR11351:SF33">
    <property type="entry name" value="DELTA-9 FATTY ACID DESATURASE, DESA"/>
    <property type="match status" value="1"/>
</dbReference>
<comment type="similarity">
    <text evidence="2">Belongs to the fatty acid desaturase type 2 family.</text>
</comment>
<dbReference type="EMBL" id="VLJN01000016">
    <property type="protein sequence ID" value="TWG85789.1"/>
    <property type="molecule type" value="Genomic_DNA"/>
</dbReference>
<dbReference type="InterPro" id="IPR005804">
    <property type="entry name" value="FA_desaturase_dom"/>
</dbReference>
<evidence type="ECO:0000256" key="7">
    <source>
        <dbReference type="ARBA" id="ARBA00023004"/>
    </source>
</evidence>
<reference evidence="13 14" key="1">
    <citation type="submission" date="2019-07" db="EMBL/GenBank/DDBJ databases">
        <title>Genome sequencing of lignin-degrading bacterial isolates.</title>
        <authorList>
            <person name="Gladden J."/>
        </authorList>
    </citation>
    <scope>NUCLEOTIDE SEQUENCE [LARGE SCALE GENOMIC DNA]</scope>
    <source>
        <strain evidence="13 14">J11</strain>
    </source>
</reference>
<protein>
    <submittedName>
        <fullName evidence="13">Stearoyl-CoA desaturase (Delta-9 desaturase)</fullName>
    </submittedName>
</protein>
<proteinExistence type="inferred from homology"/>
<evidence type="ECO:0000256" key="6">
    <source>
        <dbReference type="ARBA" id="ARBA00023002"/>
    </source>
</evidence>
<keyword evidence="5 10" id="KW-1133">Transmembrane helix</keyword>
<dbReference type="GO" id="GO:0016717">
    <property type="term" value="F:oxidoreductase activity, acting on paired donors, with oxidation of a pair of donors resulting in the reduction of molecular oxygen to two molecules of water"/>
    <property type="evidence" value="ECO:0007669"/>
    <property type="project" value="InterPro"/>
</dbReference>
<dbReference type="AlphaFoldDB" id="A0A562BLI7"/>
<evidence type="ECO:0000256" key="10">
    <source>
        <dbReference type="SAM" id="Phobius"/>
    </source>
</evidence>
<evidence type="ECO:0000256" key="8">
    <source>
        <dbReference type="ARBA" id="ARBA00023098"/>
    </source>
</evidence>
<feature type="domain" description="Fatty acid desaturase" evidence="11">
    <location>
        <begin position="37"/>
        <end position="260"/>
    </location>
</feature>
<evidence type="ECO:0000313" key="13">
    <source>
        <dbReference type="EMBL" id="TWG85789.1"/>
    </source>
</evidence>
<evidence type="ECO:0000256" key="2">
    <source>
        <dbReference type="ARBA" id="ARBA00008749"/>
    </source>
</evidence>
<dbReference type="CDD" id="cd03505">
    <property type="entry name" value="Delta9-FADS-like"/>
    <property type="match status" value="1"/>
</dbReference>
<comment type="caution">
    <text evidence="13">The sequence shown here is derived from an EMBL/GenBank/DDBJ whole genome shotgun (WGS) entry which is preliminary data.</text>
</comment>
<feature type="transmembrane region" description="Helical" evidence="10">
    <location>
        <begin position="35"/>
        <end position="59"/>
    </location>
</feature>
<gene>
    <name evidence="13" type="ORF">L602_002300000690</name>
</gene>
<feature type="domain" description="Transposase IS204/IS1001/IS1096/IS1165 DDE" evidence="12">
    <location>
        <begin position="292"/>
        <end position="414"/>
    </location>
</feature>
<keyword evidence="3 10" id="KW-0812">Transmembrane</keyword>
<dbReference type="PRINTS" id="PR00075">
    <property type="entry name" value="FACDDSATRASE"/>
</dbReference>
<keyword evidence="6" id="KW-0560">Oxidoreductase</keyword>
<organism evidence="13 14">
    <name type="scientific">Cupriavidus gilardii J11</name>
    <dbReference type="NCBI Taxonomy" id="936133"/>
    <lineage>
        <taxon>Bacteria</taxon>
        <taxon>Pseudomonadati</taxon>
        <taxon>Pseudomonadota</taxon>
        <taxon>Betaproteobacteria</taxon>
        <taxon>Burkholderiales</taxon>
        <taxon>Burkholderiaceae</taxon>
        <taxon>Cupriavidus</taxon>
    </lineage>
</organism>
<evidence type="ECO:0000256" key="3">
    <source>
        <dbReference type="ARBA" id="ARBA00022692"/>
    </source>
</evidence>
<keyword evidence="9 10" id="KW-0472">Membrane</keyword>
<keyword evidence="7" id="KW-0408">Iron</keyword>
<dbReference type="Proteomes" id="UP000318141">
    <property type="component" value="Unassembled WGS sequence"/>
</dbReference>
<evidence type="ECO:0000256" key="5">
    <source>
        <dbReference type="ARBA" id="ARBA00022989"/>
    </source>
</evidence>
<dbReference type="InterPro" id="IPR002560">
    <property type="entry name" value="Transposase_DDE"/>
</dbReference>
<keyword evidence="4" id="KW-0276">Fatty acid metabolism</keyword>
<dbReference type="GO" id="GO:0016020">
    <property type="term" value="C:membrane"/>
    <property type="evidence" value="ECO:0007669"/>
    <property type="project" value="UniProtKB-SubCell"/>
</dbReference>
<feature type="transmembrane region" description="Helical" evidence="10">
    <location>
        <begin position="163"/>
        <end position="189"/>
    </location>
</feature>
<keyword evidence="14" id="KW-1185">Reference proteome</keyword>
<sequence>MRQDFCLPQPANLLSTENSLFDTILEWAANGLLNWSWWEIVIFTLVATHITIAGVTIYLHRCMAHRSLDLHPIASHFFRFWLWLTTGMVTKEWTAIHRKHHAKCESEDDPHSPQTRGIRKVLLEGAELYRAEAKNKETITKFGHGTPDDWVERNVYSRFTWQGVGLMLIIDLALFGVIGLSVWGVQMLWIPIHAAGIINGLGHWWGYRNYDCEDASTNVSPWGVIIGGEELHNNHHTYPTSAKFSVKWYEFDIGWGYIRAMQAVGLAKVKKTPPKARLVEARPVDHNTLEAIIANRYDVMARYAKALKNAYRQELATLKDKRIADHRTFEVARKWLHRDEAKLAEPQRAQLAAIVENSKALHTLVEMRRELAAIWGRSNLTREQLLQQLQAWCHRAEASGIQALQEFSLRLRRYA</sequence>
<keyword evidence="8" id="KW-0443">Lipid metabolism</keyword>
<evidence type="ECO:0000256" key="1">
    <source>
        <dbReference type="ARBA" id="ARBA00004141"/>
    </source>
</evidence>
<dbReference type="Pfam" id="PF00487">
    <property type="entry name" value="FA_desaturase"/>
    <property type="match status" value="1"/>
</dbReference>
<dbReference type="InterPro" id="IPR015876">
    <property type="entry name" value="Acyl-CoA_DS"/>
</dbReference>
<accession>A0A562BLI7</accession>
<comment type="subcellular location">
    <subcellularLocation>
        <location evidence="1">Membrane</location>
        <topology evidence="1">Multi-pass membrane protein</topology>
    </subcellularLocation>
</comment>
<evidence type="ECO:0000256" key="4">
    <source>
        <dbReference type="ARBA" id="ARBA00022832"/>
    </source>
</evidence>
<name>A0A562BLI7_9BURK</name>
<evidence type="ECO:0000259" key="11">
    <source>
        <dbReference type="Pfam" id="PF00487"/>
    </source>
</evidence>
<evidence type="ECO:0000313" key="14">
    <source>
        <dbReference type="Proteomes" id="UP000318141"/>
    </source>
</evidence>
<dbReference type="PANTHER" id="PTHR11351">
    <property type="entry name" value="ACYL-COA DESATURASE"/>
    <property type="match status" value="1"/>
</dbReference>